<protein>
    <submittedName>
        <fullName evidence="1">DUF3000 family protein</fullName>
    </submittedName>
</protein>
<evidence type="ECO:0000313" key="2">
    <source>
        <dbReference type="Proteomes" id="UP000253495"/>
    </source>
</evidence>
<accession>A0A368VQN7</accession>
<name>A0A368VQN7_9ACTN</name>
<dbReference type="Proteomes" id="UP000253495">
    <property type="component" value="Unassembled WGS sequence"/>
</dbReference>
<dbReference type="AlphaFoldDB" id="A0A368VQN7"/>
<organism evidence="1 2">
    <name type="scientific">Halopolyspora algeriensis</name>
    <dbReference type="NCBI Taxonomy" id="1500506"/>
    <lineage>
        <taxon>Bacteria</taxon>
        <taxon>Bacillati</taxon>
        <taxon>Actinomycetota</taxon>
        <taxon>Actinomycetes</taxon>
        <taxon>Actinomycetes incertae sedis</taxon>
        <taxon>Halopolyspora</taxon>
    </lineage>
</organism>
<evidence type="ECO:0000313" key="1">
    <source>
        <dbReference type="EMBL" id="RCW43970.1"/>
    </source>
</evidence>
<proteinExistence type="predicted"/>
<comment type="caution">
    <text evidence="1">The sequence shown here is derived from an EMBL/GenBank/DDBJ whole genome shotgun (WGS) entry which is preliminary data.</text>
</comment>
<dbReference type="InterPro" id="IPR021555">
    <property type="entry name" value="DUF3000"/>
</dbReference>
<dbReference type="EMBL" id="QPJC01000005">
    <property type="protein sequence ID" value="RCW43970.1"/>
    <property type="molecule type" value="Genomic_DNA"/>
</dbReference>
<reference evidence="1 2" key="1">
    <citation type="submission" date="2018-07" db="EMBL/GenBank/DDBJ databases">
        <title>Genomic Encyclopedia of Type Strains, Phase III (KMG-III): the genomes of soil and plant-associated and newly described type strains.</title>
        <authorList>
            <person name="Whitman W."/>
        </authorList>
    </citation>
    <scope>NUCLEOTIDE SEQUENCE [LARGE SCALE GENOMIC DNA]</scope>
    <source>
        <strain evidence="1 2">CECT 8575</strain>
    </source>
</reference>
<keyword evidence="2" id="KW-1185">Reference proteome</keyword>
<sequence>MSHLTDEHVCANRSVEVIFARCPARGEPGGRILPRAAVGVPPTPCARKVLQLLGVTEMSAVPEVFRQAVAALTSPAPRPEIEITEVRPPKRLAPWAYALAAEATGPDGELATSRLVLLHDPAGQEFWNGVWRLVAYLRAELDPEVATDPLLPSVGWSWLTDALEDSGVEYTALGGTVTLTSSARFGDIAGPERNHDLELRGSWTAFGPKLESHAVAFHELMSTAAGLPPTGVAVLGTRTGESQRPF</sequence>
<gene>
    <name evidence="1" type="ORF">DFQ14_105115</name>
</gene>
<dbReference type="Pfam" id="PF11452">
    <property type="entry name" value="DUF3000"/>
    <property type="match status" value="1"/>
</dbReference>